<sequence length="240" mass="26518">MVKVLILGSAPYAVAAADWDRGAFDYIVAINNAWRIRPDWSHMIHPEDFPQDRRPVLLESGQTVVTAEDYVPAQNIYGGFVYAGGTMAFTAGYWALAALQPTHLCYFGCDMVYPQNGKTHFYGTGTADPLRDDVTLANLEAKARRLEVFAGLQGCATVNLSPHRSVLPYQRANPGDLDQIRPTRIAPQAAQAVRLREQELGYFVPSGRYWEHRERFSPAAIAEVDAAWLGCFSPEVAAVA</sequence>
<comment type="caution">
    <text evidence="1">The sequence shown here is derived from an EMBL/GenBank/DDBJ whole genome shotgun (WGS) entry which is preliminary data.</text>
</comment>
<proteinExistence type="predicted"/>
<keyword evidence="2" id="KW-1185">Reference proteome</keyword>
<reference evidence="1 2" key="1">
    <citation type="submission" date="2015-12" db="EMBL/GenBank/DDBJ databases">
        <title>Genome sequence of the marine Rhodobacteraceae strain O3.65, Candidatus Tritonibacter horizontis.</title>
        <authorList>
            <person name="Poehlein A."/>
            <person name="Giebel H.A."/>
            <person name="Voget S."/>
            <person name="Brinkhoff T."/>
        </authorList>
    </citation>
    <scope>NUCLEOTIDE SEQUENCE [LARGE SCALE GENOMIC DNA]</scope>
    <source>
        <strain evidence="1 2">O3.65</strain>
    </source>
</reference>
<gene>
    <name evidence="1" type="ORF">TRIHO_32840</name>
</gene>
<dbReference type="PATRIC" id="fig|1768241.3.peg.3431"/>
<dbReference type="EMBL" id="LPUY01000085">
    <property type="protein sequence ID" value="KUP91864.1"/>
    <property type="molecule type" value="Genomic_DNA"/>
</dbReference>
<organism evidence="1 2">
    <name type="scientific">Tritonibacter horizontis</name>
    <dbReference type="NCBI Taxonomy" id="1768241"/>
    <lineage>
        <taxon>Bacteria</taxon>
        <taxon>Pseudomonadati</taxon>
        <taxon>Pseudomonadota</taxon>
        <taxon>Alphaproteobacteria</taxon>
        <taxon>Rhodobacterales</taxon>
        <taxon>Paracoccaceae</taxon>
        <taxon>Tritonibacter</taxon>
    </lineage>
</organism>
<name>A0A132BU94_9RHOB</name>
<accession>A0A132BU94</accession>
<dbReference type="RefSeq" id="WP_068246064.1">
    <property type="nucleotide sequence ID" value="NZ_LPUY01000085.1"/>
</dbReference>
<protein>
    <submittedName>
        <fullName evidence="1">Uncharacterized protein</fullName>
    </submittedName>
</protein>
<dbReference type="OrthoDB" id="6638257at2"/>
<dbReference type="AlphaFoldDB" id="A0A132BU94"/>
<dbReference type="Proteomes" id="UP000068382">
    <property type="component" value="Unassembled WGS sequence"/>
</dbReference>
<evidence type="ECO:0000313" key="2">
    <source>
        <dbReference type="Proteomes" id="UP000068382"/>
    </source>
</evidence>
<evidence type="ECO:0000313" key="1">
    <source>
        <dbReference type="EMBL" id="KUP91864.1"/>
    </source>
</evidence>